<accession>A0A179T5T2</accession>
<dbReference type="STRING" id="152268.A6K24_16150"/>
<dbReference type="Gene3D" id="1.10.10.2520">
    <property type="entry name" value="Cell wall hydrolase SleB, domain 1"/>
    <property type="match status" value="1"/>
</dbReference>
<dbReference type="EMBL" id="LWSG01000003">
    <property type="protein sequence ID" value="OAS88579.1"/>
    <property type="molecule type" value="Genomic_DNA"/>
</dbReference>
<dbReference type="OrthoDB" id="9785345at2"/>
<evidence type="ECO:0000313" key="3">
    <source>
        <dbReference type="Proteomes" id="UP000078534"/>
    </source>
</evidence>
<evidence type="ECO:0000259" key="1">
    <source>
        <dbReference type="Pfam" id="PF07486"/>
    </source>
</evidence>
<name>A0A179T5T2_9BACI</name>
<dbReference type="InterPro" id="IPR042047">
    <property type="entry name" value="SleB_dom1"/>
</dbReference>
<sequence length="210" mass="23868">MKKLLKLVITITLVIGSYIVFPTTQINAQAEDSIQTGDTLKLLWEKYDIEKVDSDYIDLRFINEKEKAKISKSLIENKDNSLKVSNKENSLEITNKEKKLLARLVHAEAKGEPYEGKVAVATVVLNRVEHKEFPDTVKEVIYEENAFEPVQNGSINETADKEAHKAVKEALAEQEKNDELLYFYNPETATSDWILTREVVKTIGDHAFAI</sequence>
<reference evidence="2" key="1">
    <citation type="submission" date="2016-04" db="EMBL/GenBank/DDBJ databases">
        <authorList>
            <person name="Evans L.H."/>
            <person name="Alamgir A."/>
            <person name="Owens N."/>
            <person name="Weber N.D."/>
            <person name="Virtaneva K."/>
            <person name="Barbian K."/>
            <person name="Babar A."/>
            <person name="Rosenke K."/>
        </authorList>
    </citation>
    <scope>NUCLEOTIDE SEQUENCE [LARGE SCALE GENOMIC DNA]</scope>
    <source>
        <strain evidence="2">C44</strain>
    </source>
</reference>
<dbReference type="Pfam" id="PF07486">
    <property type="entry name" value="Hydrolase_2"/>
    <property type="match status" value="1"/>
</dbReference>
<organism evidence="2 3">
    <name type="scientific">Metabacillus litoralis</name>
    <dbReference type="NCBI Taxonomy" id="152268"/>
    <lineage>
        <taxon>Bacteria</taxon>
        <taxon>Bacillati</taxon>
        <taxon>Bacillota</taxon>
        <taxon>Bacilli</taxon>
        <taxon>Bacillales</taxon>
        <taxon>Bacillaceae</taxon>
        <taxon>Metabacillus</taxon>
    </lineage>
</organism>
<gene>
    <name evidence="2" type="ORF">A6K24_16150</name>
</gene>
<dbReference type="InterPro" id="IPR011105">
    <property type="entry name" value="Cell_wall_hydrolase_SleB"/>
</dbReference>
<keyword evidence="3" id="KW-1185">Reference proteome</keyword>
<dbReference type="RefSeq" id="WP_083964472.1">
    <property type="nucleotide sequence ID" value="NZ_LWSG01000003.1"/>
</dbReference>
<comment type="caution">
    <text evidence="2">The sequence shown here is derived from an EMBL/GenBank/DDBJ whole genome shotgun (WGS) entry which is preliminary data.</text>
</comment>
<evidence type="ECO:0000313" key="2">
    <source>
        <dbReference type="EMBL" id="OAS88579.1"/>
    </source>
</evidence>
<dbReference type="Proteomes" id="UP000078534">
    <property type="component" value="Unassembled WGS sequence"/>
</dbReference>
<dbReference type="GO" id="GO:0016787">
    <property type="term" value="F:hydrolase activity"/>
    <property type="evidence" value="ECO:0007669"/>
    <property type="project" value="InterPro"/>
</dbReference>
<feature type="domain" description="Cell wall hydrolase SleB" evidence="1">
    <location>
        <begin position="111"/>
        <end position="209"/>
    </location>
</feature>
<dbReference type="AlphaFoldDB" id="A0A179T5T2"/>
<dbReference type="Gene3D" id="6.20.240.60">
    <property type="match status" value="1"/>
</dbReference>
<protein>
    <recommendedName>
        <fullName evidence="1">Cell wall hydrolase SleB domain-containing protein</fullName>
    </recommendedName>
</protein>
<proteinExistence type="predicted"/>